<dbReference type="OrthoDB" id="1867629at2759"/>
<evidence type="ECO:0000313" key="1">
    <source>
        <dbReference type="EMBL" id="RDX70401.1"/>
    </source>
</evidence>
<reference evidence="1" key="1">
    <citation type="submission" date="2018-05" db="EMBL/GenBank/DDBJ databases">
        <title>Draft genome of Mucuna pruriens seed.</title>
        <authorList>
            <person name="Nnadi N.E."/>
            <person name="Vos R."/>
            <person name="Hasami M.H."/>
            <person name="Devisetty U.K."/>
            <person name="Aguiy J.C."/>
        </authorList>
    </citation>
    <scope>NUCLEOTIDE SEQUENCE [LARGE SCALE GENOMIC DNA]</scope>
    <source>
        <strain evidence="1">JCA_2017</strain>
    </source>
</reference>
<evidence type="ECO:0000313" key="2">
    <source>
        <dbReference type="Proteomes" id="UP000257109"/>
    </source>
</evidence>
<protein>
    <recommendedName>
        <fullName evidence="3">F-box protein</fullName>
    </recommendedName>
</protein>
<organism evidence="1 2">
    <name type="scientific">Mucuna pruriens</name>
    <name type="common">Velvet bean</name>
    <name type="synonym">Dolichos pruriens</name>
    <dbReference type="NCBI Taxonomy" id="157652"/>
    <lineage>
        <taxon>Eukaryota</taxon>
        <taxon>Viridiplantae</taxon>
        <taxon>Streptophyta</taxon>
        <taxon>Embryophyta</taxon>
        <taxon>Tracheophyta</taxon>
        <taxon>Spermatophyta</taxon>
        <taxon>Magnoliopsida</taxon>
        <taxon>eudicotyledons</taxon>
        <taxon>Gunneridae</taxon>
        <taxon>Pentapetalae</taxon>
        <taxon>rosids</taxon>
        <taxon>fabids</taxon>
        <taxon>Fabales</taxon>
        <taxon>Fabaceae</taxon>
        <taxon>Papilionoideae</taxon>
        <taxon>50 kb inversion clade</taxon>
        <taxon>NPAAA clade</taxon>
        <taxon>indigoferoid/millettioid clade</taxon>
        <taxon>Phaseoleae</taxon>
        <taxon>Mucuna</taxon>
    </lineage>
</organism>
<dbReference type="AlphaFoldDB" id="A0A371EWJ5"/>
<evidence type="ECO:0008006" key="3">
    <source>
        <dbReference type="Google" id="ProtNLM"/>
    </source>
</evidence>
<proteinExistence type="predicted"/>
<accession>A0A371EWJ5</accession>
<gene>
    <name evidence="1" type="ORF">CR513_50357</name>
</gene>
<keyword evidence="2" id="KW-1185">Reference proteome</keyword>
<dbReference type="STRING" id="157652.A0A371EWJ5"/>
<feature type="non-terminal residue" evidence="1">
    <location>
        <position position="1"/>
    </location>
</feature>
<dbReference type="EMBL" id="QJKJ01011720">
    <property type="protein sequence ID" value="RDX70401.1"/>
    <property type="molecule type" value="Genomic_DNA"/>
</dbReference>
<sequence>MNNQFVGVPSEKLRNYIPNKVKLDWPNPFQEDEPSFLFILGYANNNGILCLHLFPNTFVLWNPATKELKVIPPSLVESVPPNQDPLVSLHEFGYDHVKVGVKQSWTKLFIVGSLSNIDDLIEVGNKGDIFFRKKNDD</sequence>
<comment type="caution">
    <text evidence="1">The sequence shown here is derived from an EMBL/GenBank/DDBJ whole genome shotgun (WGS) entry which is preliminary data.</text>
</comment>
<name>A0A371EWJ5_MUCPR</name>
<dbReference type="Proteomes" id="UP000257109">
    <property type="component" value="Unassembled WGS sequence"/>
</dbReference>